<evidence type="ECO:0000313" key="5">
    <source>
        <dbReference type="Proteomes" id="UP000052012"/>
    </source>
</evidence>
<keyword evidence="1 4" id="KW-0808">Transferase</keyword>
<dbReference type="GO" id="GO:0008080">
    <property type="term" value="F:N-acetyltransferase activity"/>
    <property type="evidence" value="ECO:0007669"/>
    <property type="project" value="UniProtKB-ARBA"/>
</dbReference>
<dbReference type="STRING" id="1423781.FD06_GL000802"/>
<organism evidence="4 5">
    <name type="scientific">Apilactobacillus ozensis DSM 23829 = JCM 17196</name>
    <dbReference type="NCBI Taxonomy" id="1423781"/>
    <lineage>
        <taxon>Bacteria</taxon>
        <taxon>Bacillati</taxon>
        <taxon>Bacillota</taxon>
        <taxon>Bacilli</taxon>
        <taxon>Lactobacillales</taxon>
        <taxon>Lactobacillaceae</taxon>
        <taxon>Apilactobacillus</taxon>
    </lineage>
</organism>
<dbReference type="AlphaFoldDB" id="A0A0R2AMF4"/>
<dbReference type="InterPro" id="IPR000182">
    <property type="entry name" value="GNAT_dom"/>
</dbReference>
<name>A0A0R2AMF4_9LACO</name>
<keyword evidence="5" id="KW-1185">Reference proteome</keyword>
<dbReference type="RefSeq" id="WP_056967128.1">
    <property type="nucleotide sequence ID" value="NZ_AYYQ01000036.1"/>
</dbReference>
<dbReference type="InterPro" id="IPR016181">
    <property type="entry name" value="Acyl_CoA_acyltransferase"/>
</dbReference>
<feature type="domain" description="N-acetyltransferase" evidence="3">
    <location>
        <begin position="3"/>
        <end position="162"/>
    </location>
</feature>
<evidence type="ECO:0000256" key="2">
    <source>
        <dbReference type="ARBA" id="ARBA00023315"/>
    </source>
</evidence>
<dbReference type="PATRIC" id="fig|1423781.4.peg.831"/>
<dbReference type="Gene3D" id="3.40.630.30">
    <property type="match status" value="1"/>
</dbReference>
<sequence>MNLEFSNAKLEDLPKIMEIERAGFNASEASTEASMSERISLLSDTFIVAKLQKEIVGFVVGPAYNKRYIDDELYEKSLPNDDNDAYQTILSIAVDPKHHGKNIGSQLLNKMVEIAKNNNRKLVTLTCLSRLIPFYEKNGFVNEGKSSSEHANETWFNMVRNV</sequence>
<comment type="caution">
    <text evidence="4">The sequence shown here is derived from an EMBL/GenBank/DDBJ whole genome shotgun (WGS) entry which is preliminary data.</text>
</comment>
<dbReference type="SUPFAM" id="SSF55729">
    <property type="entry name" value="Acyl-CoA N-acyltransferases (Nat)"/>
    <property type="match status" value="1"/>
</dbReference>
<proteinExistence type="predicted"/>
<dbReference type="EMBL" id="AYYQ01000036">
    <property type="protein sequence ID" value="KRM67650.1"/>
    <property type="molecule type" value="Genomic_DNA"/>
</dbReference>
<evidence type="ECO:0000256" key="1">
    <source>
        <dbReference type="ARBA" id="ARBA00022679"/>
    </source>
</evidence>
<keyword evidence="2" id="KW-0012">Acyltransferase</keyword>
<accession>A0A0R2AMF4</accession>
<evidence type="ECO:0000259" key="3">
    <source>
        <dbReference type="PROSITE" id="PS51186"/>
    </source>
</evidence>
<dbReference type="PANTHER" id="PTHR10908:SF0">
    <property type="entry name" value="SEROTONIN N-ACETYLTRANSFERASE"/>
    <property type="match status" value="1"/>
</dbReference>
<dbReference type="PANTHER" id="PTHR10908">
    <property type="entry name" value="SEROTONIN N-ACETYLTRANSFERASE"/>
    <property type="match status" value="1"/>
</dbReference>
<protein>
    <submittedName>
        <fullName evidence="4">Acetyltransferase, GNAT family</fullName>
    </submittedName>
</protein>
<gene>
    <name evidence="4" type="ORF">FD06_GL000802</name>
</gene>
<dbReference type="InterPro" id="IPR051635">
    <property type="entry name" value="SNAT-like"/>
</dbReference>
<dbReference type="CDD" id="cd04301">
    <property type="entry name" value="NAT_SF"/>
    <property type="match status" value="1"/>
</dbReference>
<dbReference type="PROSITE" id="PS51186">
    <property type="entry name" value="GNAT"/>
    <property type="match status" value="1"/>
</dbReference>
<dbReference type="Pfam" id="PF13508">
    <property type="entry name" value="Acetyltransf_7"/>
    <property type="match status" value="1"/>
</dbReference>
<dbReference type="Proteomes" id="UP000052012">
    <property type="component" value="Unassembled WGS sequence"/>
</dbReference>
<reference evidence="4 5" key="1">
    <citation type="journal article" date="2015" name="Genome Announc.">
        <title>Expanding the biotechnology potential of lactobacilli through comparative genomics of 213 strains and associated genera.</title>
        <authorList>
            <person name="Sun Z."/>
            <person name="Harris H.M."/>
            <person name="McCann A."/>
            <person name="Guo C."/>
            <person name="Argimon S."/>
            <person name="Zhang W."/>
            <person name="Yang X."/>
            <person name="Jeffery I.B."/>
            <person name="Cooney J.C."/>
            <person name="Kagawa T.F."/>
            <person name="Liu W."/>
            <person name="Song Y."/>
            <person name="Salvetti E."/>
            <person name="Wrobel A."/>
            <person name="Rasinkangas P."/>
            <person name="Parkhill J."/>
            <person name="Rea M.C."/>
            <person name="O'Sullivan O."/>
            <person name="Ritari J."/>
            <person name="Douillard F.P."/>
            <person name="Paul Ross R."/>
            <person name="Yang R."/>
            <person name="Briner A.E."/>
            <person name="Felis G.E."/>
            <person name="de Vos W.M."/>
            <person name="Barrangou R."/>
            <person name="Klaenhammer T.R."/>
            <person name="Caufield P.W."/>
            <person name="Cui Y."/>
            <person name="Zhang H."/>
            <person name="O'Toole P.W."/>
        </authorList>
    </citation>
    <scope>NUCLEOTIDE SEQUENCE [LARGE SCALE GENOMIC DNA]</scope>
    <source>
        <strain evidence="4 5">DSM 23829</strain>
    </source>
</reference>
<evidence type="ECO:0000313" key="4">
    <source>
        <dbReference type="EMBL" id="KRM67650.1"/>
    </source>
</evidence>